<keyword evidence="5 6" id="KW-0472">Membrane</keyword>
<dbReference type="PANTHER" id="PTHR43124:SF8">
    <property type="entry name" value="INNER MEMBRANE TRANSPORT PROTEIN YDHP"/>
    <property type="match status" value="1"/>
</dbReference>
<dbReference type="Pfam" id="PF07690">
    <property type="entry name" value="MFS_1"/>
    <property type="match status" value="1"/>
</dbReference>
<accession>A0A3M8SL05</accession>
<evidence type="ECO:0000259" key="7">
    <source>
        <dbReference type="PROSITE" id="PS50850"/>
    </source>
</evidence>
<evidence type="ECO:0000256" key="5">
    <source>
        <dbReference type="ARBA" id="ARBA00023136"/>
    </source>
</evidence>
<dbReference type="OrthoDB" id="9788453at2"/>
<comment type="caution">
    <text evidence="8">The sequence shown here is derived from an EMBL/GenBank/DDBJ whole genome shotgun (WGS) entry which is preliminary data.</text>
</comment>
<feature type="transmembrane region" description="Helical" evidence="6">
    <location>
        <begin position="17"/>
        <end position="45"/>
    </location>
</feature>
<dbReference type="CDD" id="cd17324">
    <property type="entry name" value="MFS_NepI_like"/>
    <property type="match status" value="1"/>
</dbReference>
<proteinExistence type="predicted"/>
<dbReference type="RefSeq" id="WP_123089046.1">
    <property type="nucleotide sequence ID" value="NZ_RIBS01000010.1"/>
</dbReference>
<protein>
    <submittedName>
        <fullName evidence="8">MFS transporter</fullName>
    </submittedName>
</protein>
<keyword evidence="4 6" id="KW-1133">Transmembrane helix</keyword>
<evidence type="ECO:0000313" key="8">
    <source>
        <dbReference type="EMBL" id="RNF82047.1"/>
    </source>
</evidence>
<dbReference type="Gene3D" id="1.20.1250.20">
    <property type="entry name" value="MFS general substrate transporter like domains"/>
    <property type="match status" value="2"/>
</dbReference>
<evidence type="ECO:0000256" key="1">
    <source>
        <dbReference type="ARBA" id="ARBA00004651"/>
    </source>
</evidence>
<dbReference type="InterPro" id="IPR011701">
    <property type="entry name" value="MFS"/>
</dbReference>
<name>A0A3M8SL05_9GAMM</name>
<feature type="domain" description="Major facilitator superfamily (MFS) profile" evidence="7">
    <location>
        <begin position="18"/>
        <end position="395"/>
    </location>
</feature>
<keyword evidence="3 6" id="KW-0812">Transmembrane</keyword>
<dbReference type="Proteomes" id="UP000267049">
    <property type="component" value="Unassembled WGS sequence"/>
</dbReference>
<keyword evidence="2" id="KW-1003">Cell membrane</keyword>
<dbReference type="AlphaFoldDB" id="A0A3M8SL05"/>
<reference evidence="8 9" key="1">
    <citation type="submission" date="2018-11" db="EMBL/GenBank/DDBJ databases">
        <title>Lysobacter cryohumiis sp. nov., isolated from soil in the Tianshan Mountains, Xinjiang, China.</title>
        <authorList>
            <person name="Luo Y."/>
            <person name="Sheng H."/>
        </authorList>
    </citation>
    <scope>NUCLEOTIDE SEQUENCE [LARGE SCALE GENOMIC DNA]</scope>
    <source>
        <strain evidence="8 9">ZS60</strain>
    </source>
</reference>
<feature type="transmembrane region" description="Helical" evidence="6">
    <location>
        <begin position="172"/>
        <end position="195"/>
    </location>
</feature>
<feature type="transmembrane region" description="Helical" evidence="6">
    <location>
        <begin position="282"/>
        <end position="300"/>
    </location>
</feature>
<feature type="transmembrane region" description="Helical" evidence="6">
    <location>
        <begin position="369"/>
        <end position="389"/>
    </location>
</feature>
<evidence type="ECO:0000256" key="6">
    <source>
        <dbReference type="SAM" id="Phobius"/>
    </source>
</evidence>
<keyword evidence="9" id="KW-1185">Reference proteome</keyword>
<dbReference type="InterPro" id="IPR036259">
    <property type="entry name" value="MFS_trans_sf"/>
</dbReference>
<dbReference type="GO" id="GO:0005886">
    <property type="term" value="C:plasma membrane"/>
    <property type="evidence" value="ECO:0007669"/>
    <property type="project" value="UniProtKB-SubCell"/>
</dbReference>
<feature type="transmembrane region" description="Helical" evidence="6">
    <location>
        <begin position="338"/>
        <end position="363"/>
    </location>
</feature>
<feature type="transmembrane region" description="Helical" evidence="6">
    <location>
        <begin position="84"/>
        <end position="103"/>
    </location>
</feature>
<feature type="transmembrane region" description="Helical" evidence="6">
    <location>
        <begin position="216"/>
        <end position="239"/>
    </location>
</feature>
<dbReference type="PANTHER" id="PTHR43124">
    <property type="entry name" value="PURINE EFFLUX PUMP PBUE"/>
    <property type="match status" value="1"/>
</dbReference>
<gene>
    <name evidence="8" type="ORF">EER27_15475</name>
</gene>
<dbReference type="GO" id="GO:0022857">
    <property type="term" value="F:transmembrane transporter activity"/>
    <property type="evidence" value="ECO:0007669"/>
    <property type="project" value="InterPro"/>
</dbReference>
<evidence type="ECO:0000256" key="3">
    <source>
        <dbReference type="ARBA" id="ARBA00022692"/>
    </source>
</evidence>
<feature type="transmembrane region" description="Helical" evidence="6">
    <location>
        <begin position="251"/>
        <end position="270"/>
    </location>
</feature>
<evidence type="ECO:0000256" key="2">
    <source>
        <dbReference type="ARBA" id="ARBA00022475"/>
    </source>
</evidence>
<dbReference type="PROSITE" id="PS50850">
    <property type="entry name" value="MFS"/>
    <property type="match status" value="1"/>
</dbReference>
<evidence type="ECO:0000256" key="4">
    <source>
        <dbReference type="ARBA" id="ARBA00022989"/>
    </source>
</evidence>
<dbReference type="InterPro" id="IPR020846">
    <property type="entry name" value="MFS_dom"/>
</dbReference>
<comment type="subcellular location">
    <subcellularLocation>
        <location evidence="1">Cell membrane</location>
        <topology evidence="1">Multi-pass membrane protein</topology>
    </subcellularLocation>
</comment>
<evidence type="ECO:0000313" key="9">
    <source>
        <dbReference type="Proteomes" id="UP000267049"/>
    </source>
</evidence>
<dbReference type="EMBL" id="RIBS01000010">
    <property type="protein sequence ID" value="RNF82047.1"/>
    <property type="molecule type" value="Genomic_DNA"/>
</dbReference>
<feature type="transmembrane region" description="Helical" evidence="6">
    <location>
        <begin position="306"/>
        <end position="326"/>
    </location>
</feature>
<dbReference type="InterPro" id="IPR050189">
    <property type="entry name" value="MFS_Efflux_Transporters"/>
</dbReference>
<feature type="transmembrane region" description="Helical" evidence="6">
    <location>
        <begin position="51"/>
        <end position="72"/>
    </location>
</feature>
<sequence>MLAPSTVHTPTRTGIPLALYALTIGAFGIGTTEFVIMGLLMQVAADLKVTIAAAGLLISGYALGVFVGAPLLTAATSRMPRKAALVALMVIFTLGNLACALAPDYAWLMAARVVTSLAHGTFFGIGAVVATGMVAQDRKASAISIMFTGLTVATLLGVPAGAWLGLHLGWRSTFWAVVAIGVFATAVIAALVPSVQGEGAAISMREEVKVLGRRQVQLGLLATVVGYAGVFAVFTYIQPILTRITGFAESAVSPILLVFGVGMIAGNLLGGKLADRRLVPTLLGSLAVLAVVLGAMTFALHSKPAAVLFTGLLGAAAFATVAPLQLRVLHKAEGAGQSLASSFNIAAFNLGNAIGAWLGGAVINHGPGLAAVTWVAALVTVAGLAVALWSVRLDRAGEPAASDIADCVPGTP</sequence>
<organism evidence="8 9">
    <name type="scientific">Montanilutibacter psychrotolerans</name>
    <dbReference type="NCBI Taxonomy" id="1327343"/>
    <lineage>
        <taxon>Bacteria</taxon>
        <taxon>Pseudomonadati</taxon>
        <taxon>Pseudomonadota</taxon>
        <taxon>Gammaproteobacteria</taxon>
        <taxon>Lysobacterales</taxon>
        <taxon>Lysobacteraceae</taxon>
        <taxon>Montanilutibacter</taxon>
    </lineage>
</organism>
<dbReference type="SUPFAM" id="SSF103473">
    <property type="entry name" value="MFS general substrate transporter"/>
    <property type="match status" value="1"/>
</dbReference>
<feature type="transmembrane region" description="Helical" evidence="6">
    <location>
        <begin position="109"/>
        <end position="130"/>
    </location>
</feature>
<feature type="transmembrane region" description="Helical" evidence="6">
    <location>
        <begin position="142"/>
        <end position="166"/>
    </location>
</feature>